<comment type="caution">
    <text evidence="4">The sequence shown here is derived from an EMBL/GenBank/DDBJ whole genome shotgun (WGS) entry which is preliminary data.</text>
</comment>
<feature type="domain" description="KaiC" evidence="3">
    <location>
        <begin position="5"/>
        <end position="233"/>
    </location>
</feature>
<dbReference type="Gene3D" id="3.40.50.300">
    <property type="entry name" value="P-loop containing nucleotide triphosphate hydrolases"/>
    <property type="match status" value="1"/>
</dbReference>
<accession>A0A2R6ATV1</accession>
<proteinExistence type="predicted"/>
<dbReference type="SUPFAM" id="SSF52540">
    <property type="entry name" value="P-loop containing nucleoside triphosphate hydrolases"/>
    <property type="match status" value="1"/>
</dbReference>
<reference evidence="4 5" key="1">
    <citation type="submission" date="2017-04" db="EMBL/GenBank/DDBJ databases">
        <title>Novel microbial lineages endemic to geothermal iron-oxide mats fill important gaps in the evolutionary history of Archaea.</title>
        <authorList>
            <person name="Jay Z.J."/>
            <person name="Beam J.P."/>
            <person name="Dlakic M."/>
            <person name="Rusch D.B."/>
            <person name="Kozubal M.A."/>
            <person name="Inskeep W.P."/>
        </authorList>
    </citation>
    <scope>NUCLEOTIDE SEQUENCE [LARGE SCALE GENOMIC DNA]</scope>
    <source>
        <strain evidence="4">OSP_D</strain>
    </source>
</reference>
<evidence type="ECO:0000259" key="3">
    <source>
        <dbReference type="PROSITE" id="PS51146"/>
    </source>
</evidence>
<dbReference type="InterPro" id="IPR027417">
    <property type="entry name" value="P-loop_NTPase"/>
</dbReference>
<keyword evidence="1" id="KW-0547">Nucleotide-binding</keyword>
<dbReference type="AlphaFoldDB" id="A0A2R6ATV1"/>
<evidence type="ECO:0000313" key="4">
    <source>
        <dbReference type="EMBL" id="PSN89763.1"/>
    </source>
</evidence>
<evidence type="ECO:0000256" key="1">
    <source>
        <dbReference type="ARBA" id="ARBA00022741"/>
    </source>
</evidence>
<dbReference type="PANTHER" id="PTHR43637">
    <property type="entry name" value="UPF0273 PROTEIN TM_0370"/>
    <property type="match status" value="1"/>
</dbReference>
<evidence type="ECO:0000256" key="2">
    <source>
        <dbReference type="ARBA" id="ARBA00022840"/>
    </source>
</evidence>
<dbReference type="EMBL" id="NEXE01000089">
    <property type="protein sequence ID" value="PSN89763.1"/>
    <property type="molecule type" value="Genomic_DNA"/>
</dbReference>
<organism evidence="4 5">
    <name type="scientific">Candidatus Marsarchaeota G2 archaeon OSP_D</name>
    <dbReference type="NCBI Taxonomy" id="1978157"/>
    <lineage>
        <taxon>Archaea</taxon>
        <taxon>Candidatus Marsarchaeota</taxon>
        <taxon>Candidatus Marsarchaeota group 2</taxon>
    </lineage>
</organism>
<dbReference type="PROSITE" id="PS51146">
    <property type="entry name" value="KAIC"/>
    <property type="match status" value="1"/>
</dbReference>
<dbReference type="PRINTS" id="PR01874">
    <property type="entry name" value="DNAREPAIRADA"/>
</dbReference>
<dbReference type="Proteomes" id="UP000240322">
    <property type="component" value="Unassembled WGS sequence"/>
</dbReference>
<name>A0A2R6ATV1_9ARCH</name>
<dbReference type="InterPro" id="IPR014774">
    <property type="entry name" value="KaiC-like_dom"/>
</dbReference>
<dbReference type="InterPro" id="IPR010624">
    <property type="entry name" value="KaiC_dom"/>
</dbReference>
<sequence length="466" mass="52625">MPGDSRYPIGVPVLDRRLGGGLPEGYVINVRGEPGSGKTLLVTQIASRNADLGRKTLYVSFLEDKEKFVRAASNLLPTLKHHLEGGRIVYVELSSIIRGGVEPVMEMVLEKVRSEQPQLLVFDSYSAVLQAIGSEAEGRSVLSNLFSRIFSKKKITTLIITEGDQNDFVSYVADGIIRLGRRRDPECAFRELEVLKMRSVGLEQNRFLYVFQRGMGIRVFSPFKGSLSDRLKPRPPLAERNGVYSTGSSSLDRVIGGYPRGSLVLWEMGPNIPELVYYSPALVSAANFLAQRRGLMVLPSLEFTSESIRPYIYPDRETFEECARIFLDDVLVDESMSKVVVPITGDRDKDLAKWNDVYRELKRLGKPVLKVISLDLLEHLFGKEDAVSILRKAYMSTAYYGDVTLMIAKPGLEVTEELKYMSSIRISLRFVDGYVIFKSITPFSEHYVYEPRYSRGYPEVHLYQIN</sequence>
<protein>
    <recommendedName>
        <fullName evidence="3">KaiC domain-containing protein</fullName>
    </recommendedName>
</protein>
<dbReference type="Pfam" id="PF06745">
    <property type="entry name" value="ATPase"/>
    <property type="match status" value="1"/>
</dbReference>
<evidence type="ECO:0000313" key="5">
    <source>
        <dbReference type="Proteomes" id="UP000240322"/>
    </source>
</evidence>
<keyword evidence="2" id="KW-0067">ATP-binding</keyword>
<gene>
    <name evidence="4" type="ORF">B9Q03_08215</name>
</gene>
<dbReference type="GO" id="GO:0005524">
    <property type="term" value="F:ATP binding"/>
    <property type="evidence" value="ECO:0007669"/>
    <property type="project" value="UniProtKB-KW"/>
</dbReference>